<keyword evidence="3" id="KW-1185">Reference proteome</keyword>
<sequence>MVDVQEVSSPPPGPRPGGRRRRVAGGRGNRNTVRFTDAEQRRVEAAAAAAGMSVPHLLAETMLASLTGGERLMAVAERRALARQVAAAQRVLSAVGGNVNQLAARANSGQVPAGAEVVATLRVVRQAAQRITAALAHLIPERDEGEGGDGR</sequence>
<dbReference type="RefSeq" id="WP_344906202.1">
    <property type="nucleotide sequence ID" value="NZ_BAAAWD010000027.1"/>
</dbReference>
<dbReference type="EMBL" id="BAAAWD010000027">
    <property type="protein sequence ID" value="GAA3037634.1"/>
    <property type="molecule type" value="Genomic_DNA"/>
</dbReference>
<evidence type="ECO:0000256" key="1">
    <source>
        <dbReference type="SAM" id="MobiDB-lite"/>
    </source>
</evidence>
<evidence type="ECO:0000313" key="2">
    <source>
        <dbReference type="EMBL" id="GAA3037634.1"/>
    </source>
</evidence>
<dbReference type="Pfam" id="PF21983">
    <property type="entry name" value="NikA-like"/>
    <property type="match status" value="1"/>
</dbReference>
<evidence type="ECO:0008006" key="4">
    <source>
        <dbReference type="Google" id="ProtNLM"/>
    </source>
</evidence>
<name>A0ABP6LE83_9ACTN</name>
<comment type="caution">
    <text evidence="2">The sequence shown here is derived from an EMBL/GenBank/DDBJ whole genome shotgun (WGS) entry which is preliminary data.</text>
</comment>
<dbReference type="InterPro" id="IPR053842">
    <property type="entry name" value="NikA-like"/>
</dbReference>
<organism evidence="2 3">
    <name type="scientific">Streptosporangium longisporum</name>
    <dbReference type="NCBI Taxonomy" id="46187"/>
    <lineage>
        <taxon>Bacteria</taxon>
        <taxon>Bacillati</taxon>
        <taxon>Actinomycetota</taxon>
        <taxon>Actinomycetes</taxon>
        <taxon>Streptosporangiales</taxon>
        <taxon>Streptosporangiaceae</taxon>
        <taxon>Streptosporangium</taxon>
    </lineage>
</organism>
<protein>
    <recommendedName>
        <fullName evidence="4">Plasmid mobilization relaxosome protein MobC</fullName>
    </recommendedName>
</protein>
<feature type="region of interest" description="Disordered" evidence="1">
    <location>
        <begin position="1"/>
        <end position="38"/>
    </location>
</feature>
<proteinExistence type="predicted"/>
<reference evidence="3" key="1">
    <citation type="journal article" date="2019" name="Int. J. Syst. Evol. Microbiol.">
        <title>The Global Catalogue of Microorganisms (GCM) 10K type strain sequencing project: providing services to taxonomists for standard genome sequencing and annotation.</title>
        <authorList>
            <consortium name="The Broad Institute Genomics Platform"/>
            <consortium name="The Broad Institute Genome Sequencing Center for Infectious Disease"/>
            <person name="Wu L."/>
            <person name="Ma J."/>
        </authorList>
    </citation>
    <scope>NUCLEOTIDE SEQUENCE [LARGE SCALE GENOMIC DNA]</scope>
    <source>
        <strain evidence="3">JCM 3106</strain>
    </source>
</reference>
<dbReference type="Proteomes" id="UP001499930">
    <property type="component" value="Unassembled WGS sequence"/>
</dbReference>
<evidence type="ECO:0000313" key="3">
    <source>
        <dbReference type="Proteomes" id="UP001499930"/>
    </source>
</evidence>
<accession>A0ABP6LE83</accession>
<gene>
    <name evidence="2" type="ORF">GCM10017559_76940</name>
</gene>